<feature type="transmembrane region" description="Helical" evidence="3">
    <location>
        <begin position="524"/>
        <end position="545"/>
    </location>
</feature>
<gene>
    <name evidence="6" type="primary">ccsA_1</name>
    <name evidence="6" type="ORF">GCM10023093_01070</name>
</gene>
<organism evidence="6 7">
    <name type="scientific">Nemorincola caseinilytica</name>
    <dbReference type="NCBI Taxonomy" id="2054315"/>
    <lineage>
        <taxon>Bacteria</taxon>
        <taxon>Pseudomonadati</taxon>
        <taxon>Bacteroidota</taxon>
        <taxon>Chitinophagia</taxon>
        <taxon>Chitinophagales</taxon>
        <taxon>Chitinophagaceae</taxon>
        <taxon>Nemorincola</taxon>
    </lineage>
</organism>
<comment type="caution">
    <text evidence="6">The sequence shown here is derived from an EMBL/GenBank/DDBJ whole genome shotgun (WGS) entry which is preliminary data.</text>
</comment>
<dbReference type="PANTHER" id="PTHR43653">
    <property type="entry name" value="CYTOCHROME C ASSEMBLY PROTEIN-RELATED"/>
    <property type="match status" value="1"/>
</dbReference>
<feature type="transmembrane region" description="Helical" evidence="3">
    <location>
        <begin position="16"/>
        <end position="36"/>
    </location>
</feature>
<name>A0ABP8N430_9BACT</name>
<keyword evidence="7" id="KW-1185">Reference proteome</keyword>
<accession>A0ABP8N430</accession>
<comment type="similarity">
    <text evidence="1">Belongs to the CcmF/CycK/Ccl1/NrfE/CcsA family.</text>
</comment>
<keyword evidence="3" id="KW-1133">Transmembrane helix</keyword>
<evidence type="ECO:0000313" key="7">
    <source>
        <dbReference type="Proteomes" id="UP001500067"/>
    </source>
</evidence>
<feature type="transmembrane region" description="Helical" evidence="3">
    <location>
        <begin position="347"/>
        <end position="368"/>
    </location>
</feature>
<dbReference type="InterPro" id="IPR032523">
    <property type="entry name" value="CcmF_C"/>
</dbReference>
<evidence type="ECO:0000259" key="4">
    <source>
        <dbReference type="Pfam" id="PF01578"/>
    </source>
</evidence>
<dbReference type="Pfam" id="PF16327">
    <property type="entry name" value="CcmF_C"/>
    <property type="match status" value="1"/>
</dbReference>
<feature type="domain" description="Cytochrome c assembly protein" evidence="4">
    <location>
        <begin position="109"/>
        <end position="330"/>
    </location>
</feature>
<feature type="transmembrane region" description="Helical" evidence="3">
    <location>
        <begin position="800"/>
        <end position="820"/>
    </location>
</feature>
<feature type="transmembrane region" description="Helical" evidence="3">
    <location>
        <begin position="438"/>
        <end position="458"/>
    </location>
</feature>
<feature type="transmembrane region" description="Helical" evidence="3">
    <location>
        <begin position="388"/>
        <end position="414"/>
    </location>
</feature>
<keyword evidence="2" id="KW-0201">Cytochrome c-type biogenesis</keyword>
<feature type="transmembrane region" description="Helical" evidence="3">
    <location>
        <begin position="307"/>
        <end position="327"/>
    </location>
</feature>
<keyword evidence="3" id="KW-0812">Transmembrane</keyword>
<feature type="transmembrane region" description="Helical" evidence="3">
    <location>
        <begin position="211"/>
        <end position="231"/>
    </location>
</feature>
<keyword evidence="3" id="KW-0472">Membrane</keyword>
<reference evidence="7" key="1">
    <citation type="journal article" date="2019" name="Int. J. Syst. Evol. Microbiol.">
        <title>The Global Catalogue of Microorganisms (GCM) 10K type strain sequencing project: providing services to taxonomists for standard genome sequencing and annotation.</title>
        <authorList>
            <consortium name="The Broad Institute Genomics Platform"/>
            <consortium name="The Broad Institute Genome Sequencing Center for Infectious Disease"/>
            <person name="Wu L."/>
            <person name="Ma J."/>
        </authorList>
    </citation>
    <scope>NUCLEOTIDE SEQUENCE [LARGE SCALE GENOMIC DNA]</scope>
    <source>
        <strain evidence="7">JCM 32105</strain>
    </source>
</reference>
<feature type="transmembrane region" description="Helical" evidence="3">
    <location>
        <begin position="470"/>
        <end position="487"/>
    </location>
</feature>
<feature type="transmembrane region" description="Helical" evidence="3">
    <location>
        <begin position="110"/>
        <end position="127"/>
    </location>
</feature>
<dbReference type="InterPro" id="IPR002541">
    <property type="entry name" value="Cyt_c_assembly"/>
</dbReference>
<feature type="transmembrane region" description="Helical" evidence="3">
    <location>
        <begin position="284"/>
        <end position="300"/>
    </location>
</feature>
<dbReference type="EMBL" id="BAABFA010000001">
    <property type="protein sequence ID" value="GAA4459676.1"/>
    <property type="molecule type" value="Genomic_DNA"/>
</dbReference>
<dbReference type="PANTHER" id="PTHR43653:SF1">
    <property type="entry name" value="CYTOCHROME C-TYPE BIOGENESIS PROTEIN CCMF"/>
    <property type="match status" value="1"/>
</dbReference>
<feature type="transmembrane region" description="Helical" evidence="3">
    <location>
        <begin position="139"/>
        <end position="158"/>
    </location>
</feature>
<dbReference type="InterPro" id="IPR003567">
    <property type="entry name" value="Cyt_c_biogenesis"/>
</dbReference>
<feature type="domain" description="Cytochrome c-type biogenesis protein CcmF C-terminal" evidence="5">
    <location>
        <begin position="358"/>
        <end position="563"/>
    </location>
</feature>
<dbReference type="Pfam" id="PF01578">
    <property type="entry name" value="Cytochrom_C_asm"/>
    <property type="match status" value="1"/>
</dbReference>
<evidence type="ECO:0000313" key="6">
    <source>
        <dbReference type="EMBL" id="GAA4459676.1"/>
    </source>
</evidence>
<protein>
    <submittedName>
        <fullName evidence="6">Cytochrome c biogenesis protein CcsA</fullName>
    </submittedName>
</protein>
<feature type="transmembrane region" description="Helical" evidence="3">
    <location>
        <begin position="243"/>
        <end position="264"/>
    </location>
</feature>
<evidence type="ECO:0000256" key="3">
    <source>
        <dbReference type="SAM" id="Phobius"/>
    </source>
</evidence>
<dbReference type="RefSeq" id="WP_345076888.1">
    <property type="nucleotide sequence ID" value="NZ_BAABFA010000001.1"/>
</dbReference>
<proteinExistence type="inferred from homology"/>
<feature type="transmembrane region" description="Helical" evidence="3">
    <location>
        <begin position="57"/>
        <end position="77"/>
    </location>
</feature>
<dbReference type="Proteomes" id="UP001500067">
    <property type="component" value="Unassembled WGS sequence"/>
</dbReference>
<dbReference type="PRINTS" id="PR01410">
    <property type="entry name" value="CCBIOGENESIS"/>
</dbReference>
<evidence type="ECO:0000256" key="2">
    <source>
        <dbReference type="ARBA" id="ARBA00022748"/>
    </source>
</evidence>
<evidence type="ECO:0000256" key="1">
    <source>
        <dbReference type="ARBA" id="ARBA00009186"/>
    </source>
</evidence>
<evidence type="ECO:0000259" key="5">
    <source>
        <dbReference type="Pfam" id="PF16327"/>
    </source>
</evidence>
<sequence>MDNIQYIGERLWPGQLGHFFVIVSFVAALFSAFSYFRSAGSEHDATVSSKWLLMGRWGFVTHSFSVVAIFVALFYIITRHLFEYHYAWEHSSLDMPSEYLLSCFWEGQQGSFMLWTFWHAILGLIVMRTARGLESRTMAVISVVQVCLTTMILGLYLGEHIKVGSTPFMLLRHAMPEAPFSRMPNYLEMITDGNGLNILLQNYWMVIHPPILFLGFALTLIPFAYCIAALWKGDMQSFIKPTIVWSLAGGAILGLGIMMGGAWAYESLNFGGYWAWDPVENASLVPWLTLVGGLHTLLVYKSTKRAFTITFVLLLLTHLLIWYSTFLTRTGILGKTSVHAFTGDGTALTYHLLIVIGLLLLLSIALMAYRWKAMPRIRTEEEILSREFWMFIGSVILFLASIEIAITTSIPVWAPLAKWITGKDLAPPTDPMSHYNNIQVWVAIIIGLLSATILYMKYKNSDGNVLAKRLGGTGAVALVMAALIAWGQEITTWQYVLMLFAACYGIVSTIWYGAAIQKGRFSKLGASVSHLGFATVLLGILLSSYNKHAISLNTTGMSFDLKKNTQSETIKENMENVIMFRGVPVAMGPYFATYIGDSEVHSKDRRIYYRVVFEKKDTVTKKVSERFTLYPDAFINPKGQQGLSANPSTKHYWDRDVFTYINSATDKSKSDTSSYRSHTVQKPGDSIYLSNGFMIFRGFSNQINDKRYQPAEGDLAVKAQLDVYDLAGLKQTLNPIYILRDKQYIMQVDDTLEAMGLYTRFGALNVHSKDSASVDIQVRQTNPMDDFIVLKALVFPYINVLWLGVVVMVFGFLISMTAAIRAKQVTS</sequence>
<feature type="transmembrane region" description="Helical" evidence="3">
    <location>
        <begin position="493"/>
        <end position="512"/>
    </location>
</feature>